<dbReference type="Proteomes" id="UP000202420">
    <property type="component" value="Segment"/>
</dbReference>
<feature type="transmembrane region" description="Helical" evidence="1">
    <location>
        <begin position="564"/>
        <end position="594"/>
    </location>
</feature>
<reference evidence="2 3" key="1">
    <citation type="submission" date="2006-09" db="EMBL/GenBank/DDBJ databases">
        <title>Sequence and annotation of the 288-kb ATCV-1 virus that infects an endosymbiotic Chlorella strain of the heliozoon Acanthocystis turfacea.</title>
        <authorList>
            <person name="Fitzgerald L.A."/>
            <person name="Graves M.V."/>
            <person name="Li X."/>
            <person name="Pfitzner A.J.P."/>
            <person name="Hartigan J."/>
            <person name="Van Etten J.L."/>
        </authorList>
    </citation>
    <scope>NUCLEOTIDE SEQUENCE [LARGE SCALE GENOMIC DNA]</scope>
    <source>
        <strain evidence="2 3">ATCV-1</strain>
    </source>
</reference>
<evidence type="ECO:0000313" key="2">
    <source>
        <dbReference type="EMBL" id="ABT16502.1"/>
    </source>
</evidence>
<keyword evidence="3" id="KW-1185">Reference proteome</keyword>
<evidence type="ECO:0000313" key="3">
    <source>
        <dbReference type="Proteomes" id="UP000202420"/>
    </source>
</evidence>
<dbReference type="RefSeq" id="YP_001426849.1">
    <property type="nucleotide sequence ID" value="NC_008724.1"/>
</dbReference>
<keyword evidence="1" id="KW-0472">Membrane</keyword>
<proteinExistence type="predicted"/>
<sequence>MSTISIQGSVVNAVPTMVRIKFTGPNGAIRTPLIPQQNTFKPGDPVTVVVKSTPPFEFLSVSAPSAAPKPAPPPAPMPVPAPKPVQVPVSAPQFPPTPILQPVPFPVTQPVPIQVQMPAFPPVAPVPAPVPVKAPVSQPAPPQMPVPVVMPPAPAPAPVQAPAPAPVPVSQNGIQKPATPAQDDITIRGSVLNANPAMVKIQFTGPNGKLRSPLITQANNFSIGDPVSVVVKSTPPYEFVKLNPAPVATPAPAPVATPAPNTLQTPAVPAQDDVSVQGTIIDANPSQARVKFTDPDGKLRTPVTVQKNDYVNGDNVVVLLKSKAPYVFVKLYKPNEGPTLLPVPDILDKPPILPMTDVLKDQNVIAAPNKIQPLAFPIAPASNDTVFPDSVSTTCILDAIKKCGTTNSTMTGNFNLGSYTTMPMPTPMAPRSTFSDSFVNKINNNNIINNIDYTVDFEVDTTPFVEYRTVPPKDLGEEIPSRGDTLVPRNLLKAVSVPIVDNEETTVMSRADVPIVDILGTSGKTVGTSIATYVKQIGEMLFSYTKDLASNETISQVFKDNSKLITLLIAVAAGSFIMNAGISAIIVGVVLLIATKNVTKLF</sequence>
<keyword evidence="1" id="KW-0812">Transmembrane</keyword>
<name>A7K8X8_9PHYC</name>
<dbReference type="GeneID" id="5470713"/>
<accession>A7K8X8</accession>
<keyword evidence="1" id="KW-1133">Transmembrane helix</keyword>
<dbReference type="OrthoDB" id="19078at10239"/>
<evidence type="ECO:0000256" key="1">
    <source>
        <dbReference type="SAM" id="Phobius"/>
    </source>
</evidence>
<organism evidence="2 3">
    <name type="scientific">Chlorovirus heliozoae</name>
    <dbReference type="NCBI Taxonomy" id="322019"/>
    <lineage>
        <taxon>Viruses</taxon>
        <taxon>Varidnaviria</taxon>
        <taxon>Bamfordvirae</taxon>
        <taxon>Nucleocytoviricota</taxon>
        <taxon>Megaviricetes</taxon>
        <taxon>Algavirales</taxon>
        <taxon>Phycodnaviridae</taxon>
        <taxon>Chlorovirus</taxon>
    </lineage>
</organism>
<protein>
    <submittedName>
        <fullName evidence="2">Uncharacterized protein Z368R</fullName>
    </submittedName>
</protein>
<dbReference type="KEGG" id="vg:5470713"/>
<dbReference type="EMBL" id="EF101928">
    <property type="protein sequence ID" value="ABT16502.1"/>
    <property type="molecule type" value="Genomic_DNA"/>
</dbReference>
<gene>
    <name evidence="2" type="primary">Z368R</name>
    <name evidence="2" type="ORF">ATCV1_Z368R</name>
</gene>